<dbReference type="InterPro" id="IPR049445">
    <property type="entry name" value="TetR_SbtR-like_C"/>
</dbReference>
<accession>A0AAU7G753</accession>
<dbReference type="RefSeq" id="WP_348786479.1">
    <property type="nucleotide sequence ID" value="NZ_CP157390.1"/>
</dbReference>
<dbReference type="AlphaFoldDB" id="A0AAU7G753"/>
<keyword evidence="2 4" id="KW-0238">DNA-binding</keyword>
<dbReference type="SUPFAM" id="SSF48498">
    <property type="entry name" value="Tetracyclin repressor-like, C-terminal domain"/>
    <property type="match status" value="1"/>
</dbReference>
<reference evidence="6" key="1">
    <citation type="submission" date="2024-05" db="EMBL/GenBank/DDBJ databases">
        <title>The Natural Products Discovery Center: Release of the First 8490 Sequenced Strains for Exploring Actinobacteria Biosynthetic Diversity.</title>
        <authorList>
            <person name="Kalkreuter E."/>
            <person name="Kautsar S.A."/>
            <person name="Yang D."/>
            <person name="Bader C.D."/>
            <person name="Teijaro C.N."/>
            <person name="Fluegel L."/>
            <person name="Davis C.M."/>
            <person name="Simpson J.R."/>
            <person name="Lauterbach L."/>
            <person name="Steele A.D."/>
            <person name="Gui C."/>
            <person name="Meng S."/>
            <person name="Li G."/>
            <person name="Viehrig K."/>
            <person name="Ye F."/>
            <person name="Su P."/>
            <person name="Kiefer A.F."/>
            <person name="Nichols A."/>
            <person name="Cepeda A.J."/>
            <person name="Yan W."/>
            <person name="Fan B."/>
            <person name="Jiang Y."/>
            <person name="Adhikari A."/>
            <person name="Zheng C.-J."/>
            <person name="Schuster L."/>
            <person name="Cowan T.M."/>
            <person name="Smanski M.J."/>
            <person name="Chevrette M.G."/>
            <person name="de Carvalho L.P.S."/>
            <person name="Shen B."/>
        </authorList>
    </citation>
    <scope>NUCLEOTIDE SEQUENCE</scope>
    <source>
        <strain evidence="6">NPDC080035</strain>
    </source>
</reference>
<dbReference type="PANTHER" id="PTHR30055:SF234">
    <property type="entry name" value="HTH-TYPE TRANSCRIPTIONAL REGULATOR BETI"/>
    <property type="match status" value="1"/>
</dbReference>
<sequence length="187" mass="20499">MTLESTRLRADAQENRDRILAAASELFAERGLDVGMRDIARRAGVGPATLYRRFPTRQDLIDEAFAVETAACRRIVEDGCADPDPWRGFSEALRRLIVLNVRNRGFVDALVSTTPSAATAAHRRELLGMLDGVARRAREQGTLRADYAPTDLILILSAGRGLSASRRDLLPAAARRFADLAIDGLRA</sequence>
<feature type="domain" description="HTH tetR-type" evidence="5">
    <location>
        <begin position="13"/>
        <end position="72"/>
    </location>
</feature>
<dbReference type="PROSITE" id="PS50977">
    <property type="entry name" value="HTH_TETR_2"/>
    <property type="match status" value="1"/>
</dbReference>
<evidence type="ECO:0000256" key="2">
    <source>
        <dbReference type="ARBA" id="ARBA00023125"/>
    </source>
</evidence>
<dbReference type="InterPro" id="IPR050109">
    <property type="entry name" value="HTH-type_TetR-like_transc_reg"/>
</dbReference>
<dbReference type="PRINTS" id="PR00455">
    <property type="entry name" value="HTHTETR"/>
</dbReference>
<organism evidence="6">
    <name type="scientific">Leifsonia sp. NPDC080035</name>
    <dbReference type="NCBI Taxonomy" id="3143936"/>
    <lineage>
        <taxon>Bacteria</taxon>
        <taxon>Bacillati</taxon>
        <taxon>Actinomycetota</taxon>
        <taxon>Actinomycetes</taxon>
        <taxon>Micrococcales</taxon>
        <taxon>Microbacteriaceae</taxon>
        <taxon>Leifsonia</taxon>
    </lineage>
</organism>
<keyword evidence="1" id="KW-0805">Transcription regulation</keyword>
<feature type="DNA-binding region" description="H-T-H motif" evidence="4">
    <location>
        <begin position="35"/>
        <end position="54"/>
    </location>
</feature>
<dbReference type="Pfam" id="PF21597">
    <property type="entry name" value="TetR_C_43"/>
    <property type="match status" value="1"/>
</dbReference>
<evidence type="ECO:0000256" key="4">
    <source>
        <dbReference type="PROSITE-ProRule" id="PRU00335"/>
    </source>
</evidence>
<evidence type="ECO:0000256" key="3">
    <source>
        <dbReference type="ARBA" id="ARBA00023163"/>
    </source>
</evidence>
<proteinExistence type="predicted"/>
<dbReference type="GO" id="GO:0000976">
    <property type="term" value="F:transcription cis-regulatory region binding"/>
    <property type="evidence" value="ECO:0007669"/>
    <property type="project" value="TreeGrafter"/>
</dbReference>
<dbReference type="InterPro" id="IPR009057">
    <property type="entry name" value="Homeodomain-like_sf"/>
</dbReference>
<dbReference type="Gene3D" id="1.10.357.10">
    <property type="entry name" value="Tetracycline Repressor, domain 2"/>
    <property type="match status" value="1"/>
</dbReference>
<dbReference type="SUPFAM" id="SSF46689">
    <property type="entry name" value="Homeodomain-like"/>
    <property type="match status" value="1"/>
</dbReference>
<dbReference type="InterPro" id="IPR036271">
    <property type="entry name" value="Tet_transcr_reg_TetR-rel_C_sf"/>
</dbReference>
<gene>
    <name evidence="6" type="ORF">AAME72_10345</name>
</gene>
<dbReference type="GO" id="GO:0003700">
    <property type="term" value="F:DNA-binding transcription factor activity"/>
    <property type="evidence" value="ECO:0007669"/>
    <property type="project" value="TreeGrafter"/>
</dbReference>
<evidence type="ECO:0000259" key="5">
    <source>
        <dbReference type="PROSITE" id="PS50977"/>
    </source>
</evidence>
<keyword evidence="3" id="KW-0804">Transcription</keyword>
<dbReference type="EMBL" id="CP157390">
    <property type="protein sequence ID" value="XBM46494.1"/>
    <property type="molecule type" value="Genomic_DNA"/>
</dbReference>
<dbReference type="PANTHER" id="PTHR30055">
    <property type="entry name" value="HTH-TYPE TRANSCRIPTIONAL REGULATOR RUTR"/>
    <property type="match status" value="1"/>
</dbReference>
<evidence type="ECO:0000313" key="6">
    <source>
        <dbReference type="EMBL" id="XBM46494.1"/>
    </source>
</evidence>
<dbReference type="InterPro" id="IPR001647">
    <property type="entry name" value="HTH_TetR"/>
</dbReference>
<dbReference type="Pfam" id="PF00440">
    <property type="entry name" value="TetR_N"/>
    <property type="match status" value="1"/>
</dbReference>
<protein>
    <submittedName>
        <fullName evidence="6">Helix-turn-helix domain-containing protein</fullName>
    </submittedName>
</protein>
<name>A0AAU7G753_9MICO</name>
<evidence type="ECO:0000256" key="1">
    <source>
        <dbReference type="ARBA" id="ARBA00023015"/>
    </source>
</evidence>